<dbReference type="GO" id="GO:0005743">
    <property type="term" value="C:mitochondrial inner membrane"/>
    <property type="evidence" value="ECO:0007669"/>
    <property type="project" value="UniProtKB-SubCell"/>
</dbReference>
<evidence type="ECO:0000256" key="8">
    <source>
        <dbReference type="ARBA" id="ARBA00022692"/>
    </source>
</evidence>
<evidence type="ECO:0000256" key="10">
    <source>
        <dbReference type="ARBA" id="ARBA00022967"/>
    </source>
</evidence>
<evidence type="ECO:0000256" key="1">
    <source>
        <dbReference type="ARBA" id="ARBA00003257"/>
    </source>
</evidence>
<keyword evidence="7 18" id="KW-0679">Respiratory chain</keyword>
<comment type="function">
    <text evidence="1">Core subunit of the mitochondrial membrane respiratory chain NADH dehydrogenase (Complex I) that is believed to belong to the minimal assembly required for catalysis. Complex I functions in the transfer of electrons from NADH to the respiratory chain. The immediate electron acceptor for the enzyme is believed to be ubiquinone.</text>
</comment>
<feature type="transmembrane region" description="Helical" evidence="18">
    <location>
        <begin position="162"/>
        <end position="182"/>
    </location>
</feature>
<dbReference type="InterPro" id="IPR050175">
    <property type="entry name" value="Complex_I_Subunit_2"/>
</dbReference>
<dbReference type="GO" id="GO:0008137">
    <property type="term" value="F:NADH dehydrogenase (ubiquinone) activity"/>
    <property type="evidence" value="ECO:0007669"/>
    <property type="project" value="UniProtKB-EC"/>
</dbReference>
<evidence type="ECO:0000256" key="7">
    <source>
        <dbReference type="ARBA" id="ARBA00022660"/>
    </source>
</evidence>
<keyword evidence="14 18" id="KW-0830">Ubiquinone</keyword>
<keyword evidence="16 18" id="KW-0472">Membrane</keyword>
<feature type="domain" description="NADH:quinone oxidoreductase/Mrp antiporter transmembrane" evidence="19">
    <location>
        <begin position="34"/>
        <end position="300"/>
    </location>
</feature>
<evidence type="ECO:0000256" key="3">
    <source>
        <dbReference type="ARBA" id="ARBA00007012"/>
    </source>
</evidence>
<keyword evidence="11 18" id="KW-0249">Electron transport</keyword>
<sequence length="355" mass="41112">MDKNYYTLFLMFNNPSKLIFISTLIIGTMISISSNSWFGAWMGLEINLLSFIPLIMNHKNLLSNEASLKYFLTQAIASSILMMTTILMSMSNEFINLPSMNNNFINMMMLSSLFLKSGTAPFHFWFPSVMEGLNWNNCLILMTWQKIAPLMLMSYCLNEYNIKFMMIIISISVIIGAIGGLNQTSMRKLMAYSSINHLGWMIASMLISETLWNFYLMMYIMLSSSIVMMLNTFNIIHINQSFLLNNNNNIIKFSMYLTLLSLGGLPPFIGFLPKWMTIEMLIKNNFLILTLIMIIMTLITLFYYLRISFSSFMLTYFESKWKINFNFMYNLKLTLMLTTISTLGLPLCSLMIKLM</sequence>
<evidence type="ECO:0000256" key="17">
    <source>
        <dbReference type="ARBA" id="ARBA00049551"/>
    </source>
</evidence>
<dbReference type="EC" id="7.1.1.2" evidence="4 18"/>
<dbReference type="PANTHER" id="PTHR46552:SF1">
    <property type="entry name" value="NADH-UBIQUINONE OXIDOREDUCTASE CHAIN 2"/>
    <property type="match status" value="1"/>
</dbReference>
<evidence type="ECO:0000313" key="21">
    <source>
        <dbReference type="EMBL" id="AZL93516.1"/>
    </source>
</evidence>
<evidence type="ECO:0000256" key="15">
    <source>
        <dbReference type="ARBA" id="ARBA00023128"/>
    </source>
</evidence>
<evidence type="ECO:0000256" key="13">
    <source>
        <dbReference type="ARBA" id="ARBA00023027"/>
    </source>
</evidence>
<feature type="transmembrane region" description="Helical" evidence="18">
    <location>
        <begin position="327"/>
        <end position="352"/>
    </location>
</feature>
<name>A0A3Q8UA70_9HYME</name>
<feature type="transmembrane region" description="Helical" evidence="18">
    <location>
        <begin position="253"/>
        <end position="273"/>
    </location>
</feature>
<dbReference type="InterPro" id="IPR010933">
    <property type="entry name" value="NADH_DH_su2_C"/>
</dbReference>
<keyword evidence="12 18" id="KW-1133">Transmembrane helix</keyword>
<comment type="subcellular location">
    <subcellularLocation>
        <location evidence="2 18">Mitochondrion inner membrane</location>
        <topology evidence="2 18">Multi-pass membrane protein</topology>
    </subcellularLocation>
</comment>
<organism evidence="21">
    <name type="scientific">Xyela sp. ZJUH_2016036</name>
    <dbReference type="NCBI Taxonomy" id="2491173"/>
    <lineage>
        <taxon>Eukaryota</taxon>
        <taxon>Metazoa</taxon>
        <taxon>Ecdysozoa</taxon>
        <taxon>Arthropoda</taxon>
        <taxon>Hexapoda</taxon>
        <taxon>Insecta</taxon>
        <taxon>Pterygota</taxon>
        <taxon>Neoptera</taxon>
        <taxon>Endopterygota</taxon>
        <taxon>Hymenoptera</taxon>
        <taxon>Xyeloidea</taxon>
        <taxon>Xyelidae</taxon>
        <taxon>Xyela</taxon>
    </lineage>
</organism>
<dbReference type="Pfam" id="PF00361">
    <property type="entry name" value="Proton_antipo_M"/>
    <property type="match status" value="1"/>
</dbReference>
<dbReference type="Pfam" id="PF06444">
    <property type="entry name" value="NADH_dehy_S2_C"/>
    <property type="match status" value="1"/>
</dbReference>
<dbReference type="PANTHER" id="PTHR46552">
    <property type="entry name" value="NADH-UBIQUINONE OXIDOREDUCTASE CHAIN 2"/>
    <property type="match status" value="1"/>
</dbReference>
<feature type="transmembrane region" description="Helical" evidence="18">
    <location>
        <begin position="68"/>
        <end position="88"/>
    </location>
</feature>
<evidence type="ECO:0000256" key="11">
    <source>
        <dbReference type="ARBA" id="ARBA00022982"/>
    </source>
</evidence>
<evidence type="ECO:0000259" key="19">
    <source>
        <dbReference type="Pfam" id="PF00361"/>
    </source>
</evidence>
<evidence type="ECO:0000256" key="12">
    <source>
        <dbReference type="ARBA" id="ARBA00022989"/>
    </source>
</evidence>
<accession>A0A3Q8UA70</accession>
<evidence type="ECO:0000256" key="16">
    <source>
        <dbReference type="ARBA" id="ARBA00023136"/>
    </source>
</evidence>
<comment type="similarity">
    <text evidence="3 18">Belongs to the complex I subunit 2 family.</text>
</comment>
<evidence type="ECO:0000256" key="2">
    <source>
        <dbReference type="ARBA" id="ARBA00004448"/>
    </source>
</evidence>
<protein>
    <recommendedName>
        <fullName evidence="5 18">NADH-ubiquinone oxidoreductase chain 2</fullName>
        <ecNumber evidence="4 18">7.1.1.2</ecNumber>
    </recommendedName>
</protein>
<reference evidence="21" key="1">
    <citation type="journal article" date="2018" name="Mol. Phylogenet. Evol.">
        <title>Mitochondrial phylogenomics of the Hymenoptera.</title>
        <authorList>
            <person name="Tang P."/>
            <person name="Zhu J.C."/>
            <person name="Zheng B.Y."/>
            <person name="Wei S.J."/>
            <person name="Sharkey M."/>
            <person name="Chen X.X."/>
            <person name="Vogler A.P."/>
        </authorList>
    </citation>
    <scope>NUCLEOTIDE SEQUENCE</scope>
</reference>
<comment type="catalytic activity">
    <reaction evidence="17 18">
        <text>a ubiquinone + NADH + 5 H(+)(in) = a ubiquinol + NAD(+) + 4 H(+)(out)</text>
        <dbReference type="Rhea" id="RHEA:29091"/>
        <dbReference type="Rhea" id="RHEA-COMP:9565"/>
        <dbReference type="Rhea" id="RHEA-COMP:9566"/>
        <dbReference type="ChEBI" id="CHEBI:15378"/>
        <dbReference type="ChEBI" id="CHEBI:16389"/>
        <dbReference type="ChEBI" id="CHEBI:17976"/>
        <dbReference type="ChEBI" id="CHEBI:57540"/>
        <dbReference type="ChEBI" id="CHEBI:57945"/>
        <dbReference type="EC" id="7.1.1.2"/>
    </reaction>
</comment>
<evidence type="ECO:0000256" key="14">
    <source>
        <dbReference type="ARBA" id="ARBA00023075"/>
    </source>
</evidence>
<keyword evidence="10 18" id="KW-1278">Translocase</keyword>
<geneLocation type="mitochondrion" evidence="21"/>
<evidence type="ECO:0000256" key="6">
    <source>
        <dbReference type="ARBA" id="ARBA00022448"/>
    </source>
</evidence>
<feature type="domain" description="NADH dehydrogenase subunit 2 C-terminal" evidence="20">
    <location>
        <begin position="301"/>
        <end position="352"/>
    </location>
</feature>
<evidence type="ECO:0000256" key="18">
    <source>
        <dbReference type="RuleBase" id="RU003403"/>
    </source>
</evidence>
<keyword evidence="6" id="KW-0813">Transport</keyword>
<keyword evidence="9 18" id="KW-0999">Mitochondrion inner membrane</keyword>
<keyword evidence="13 18" id="KW-0520">NAD</keyword>
<dbReference type="InterPro" id="IPR001750">
    <property type="entry name" value="ND/Mrp_TM"/>
</dbReference>
<evidence type="ECO:0000256" key="9">
    <source>
        <dbReference type="ARBA" id="ARBA00022792"/>
    </source>
</evidence>
<feature type="transmembrane region" description="Helical" evidence="18">
    <location>
        <begin position="12"/>
        <end position="32"/>
    </location>
</feature>
<dbReference type="InterPro" id="IPR003917">
    <property type="entry name" value="NADH_UbQ_OxRdtase_chain2"/>
</dbReference>
<keyword evidence="15 18" id="KW-0496">Mitochondrion</keyword>
<evidence type="ECO:0000256" key="4">
    <source>
        <dbReference type="ARBA" id="ARBA00012944"/>
    </source>
</evidence>
<evidence type="ECO:0000256" key="5">
    <source>
        <dbReference type="ARBA" id="ARBA00021008"/>
    </source>
</evidence>
<feature type="transmembrane region" description="Helical" evidence="18">
    <location>
        <begin position="285"/>
        <end position="306"/>
    </location>
</feature>
<keyword evidence="8 18" id="KW-0812">Transmembrane</keyword>
<dbReference type="GO" id="GO:0006120">
    <property type="term" value="P:mitochondrial electron transport, NADH to ubiquinone"/>
    <property type="evidence" value="ECO:0007669"/>
    <property type="project" value="InterPro"/>
</dbReference>
<proteinExistence type="inferred from homology"/>
<gene>
    <name evidence="21" type="primary">nad2</name>
</gene>
<dbReference type="EMBL" id="MG923517">
    <property type="protein sequence ID" value="AZL93516.1"/>
    <property type="molecule type" value="Genomic_DNA"/>
</dbReference>
<feature type="transmembrane region" description="Helical" evidence="18">
    <location>
        <begin position="214"/>
        <end position="233"/>
    </location>
</feature>
<evidence type="ECO:0000259" key="20">
    <source>
        <dbReference type="Pfam" id="PF06444"/>
    </source>
</evidence>
<dbReference type="PRINTS" id="PR01436">
    <property type="entry name" value="NADHDHGNASE2"/>
</dbReference>
<comment type="function">
    <text evidence="18">Core subunit of the mitochondrial membrane respiratory chain NADH dehydrogenase (Complex I) which catalyzes electron transfer from NADH through the respiratory chain, using ubiquinone as an electron acceptor. Essential for the catalytic activity and assembly of complex I.</text>
</comment>
<feature type="transmembrane region" description="Helical" evidence="18">
    <location>
        <begin position="108"/>
        <end position="126"/>
    </location>
</feature>
<dbReference type="AlphaFoldDB" id="A0A3Q8UA70"/>